<feature type="transmembrane region" description="Helical" evidence="3">
    <location>
        <begin position="316"/>
        <end position="342"/>
    </location>
</feature>
<keyword evidence="3" id="KW-0472">Membrane</keyword>
<keyword evidence="3" id="KW-0812">Transmembrane</keyword>
<dbReference type="RefSeq" id="WP_164200391.1">
    <property type="nucleotide sequence ID" value="NZ_JAAGMP010000305.1"/>
</dbReference>
<feature type="compositionally biased region" description="Polar residues" evidence="2">
    <location>
        <begin position="251"/>
        <end position="276"/>
    </location>
</feature>
<feature type="region of interest" description="Disordered" evidence="2">
    <location>
        <begin position="237"/>
        <end position="301"/>
    </location>
</feature>
<evidence type="ECO:0000313" key="6">
    <source>
        <dbReference type="Proteomes" id="UP000469670"/>
    </source>
</evidence>
<accession>A0A7K3RRG7</accession>
<feature type="transmembrane region" description="Helical" evidence="3">
    <location>
        <begin position="396"/>
        <end position="413"/>
    </location>
</feature>
<keyword evidence="3" id="KW-1133">Transmembrane helix</keyword>
<dbReference type="InterPro" id="IPR001387">
    <property type="entry name" value="Cro/C1-type_HTH"/>
</dbReference>
<evidence type="ECO:0000256" key="2">
    <source>
        <dbReference type="SAM" id="MobiDB-lite"/>
    </source>
</evidence>
<dbReference type="AlphaFoldDB" id="A0A7K3RRG7"/>
<keyword evidence="1" id="KW-0175">Coiled coil</keyword>
<dbReference type="CDD" id="cd00093">
    <property type="entry name" value="HTH_XRE"/>
    <property type="match status" value="1"/>
</dbReference>
<name>A0A7K3RRG7_9ACTN</name>
<feature type="coiled-coil region" evidence="1">
    <location>
        <begin position="92"/>
        <end position="237"/>
    </location>
</feature>
<evidence type="ECO:0000313" key="5">
    <source>
        <dbReference type="EMBL" id="NEC17806.1"/>
    </source>
</evidence>
<feature type="domain" description="HTH cro/C1-type" evidence="4">
    <location>
        <begin position="27"/>
        <end position="53"/>
    </location>
</feature>
<reference evidence="5 6" key="1">
    <citation type="submission" date="2020-01" db="EMBL/GenBank/DDBJ databases">
        <title>Insect and environment-associated Actinomycetes.</title>
        <authorList>
            <person name="Currrie C."/>
            <person name="Chevrette M."/>
            <person name="Carlson C."/>
            <person name="Stubbendieck R."/>
            <person name="Wendt-Pienkowski E."/>
        </authorList>
    </citation>
    <scope>NUCLEOTIDE SEQUENCE [LARGE SCALE GENOMIC DNA]</scope>
    <source>
        <strain evidence="5 6">SID7590</strain>
    </source>
</reference>
<sequence>MNTKPVTKASLYGGALKAASQSVCDGRDVTQGQLAKKANLDESTVSRYLNGKSVAPERFVEVLAVFVSDHGHPLSSEAHAELHRLRKNAQEAQTPRAKLRRAEEEIEQLTEQLAAFEETARASQDAEIQKIMEETRVDTARRVAELEADLEGINEEIRKELAQEKQLRQALETERDQLRLELRDKNKLLADAGELVRSMNADLERKEEEAERREDELQQLRREVKALRGQLARLREEKTVPGESMELKSVVASQSAGGHTATASPRTGTAPASRSAPQKKPGTRPAQVPAPRPQTPVAPAPQDKRRVRLIWPLEPLFATISVLASVGAPLLILLNCAAFAAACGSKNRPSLTGLVLLAVAGFLFTLIGYVILMVIAGMTDGLTGDHRPLTLKIHRWALLASLPALALGIHLLVTTRVTNTGLWWLHHFGITT</sequence>
<gene>
    <name evidence="5" type="ORF">G3I50_05945</name>
</gene>
<dbReference type="Pfam" id="PF13560">
    <property type="entry name" value="HTH_31"/>
    <property type="match status" value="1"/>
</dbReference>
<dbReference type="SUPFAM" id="SSF47413">
    <property type="entry name" value="lambda repressor-like DNA-binding domains"/>
    <property type="match status" value="1"/>
</dbReference>
<organism evidence="5 6">
    <name type="scientific">Streptomyces parvus</name>
    <dbReference type="NCBI Taxonomy" id="66428"/>
    <lineage>
        <taxon>Bacteria</taxon>
        <taxon>Bacillati</taxon>
        <taxon>Actinomycetota</taxon>
        <taxon>Actinomycetes</taxon>
        <taxon>Kitasatosporales</taxon>
        <taxon>Streptomycetaceae</taxon>
        <taxon>Streptomyces</taxon>
    </lineage>
</organism>
<dbReference type="Proteomes" id="UP000469670">
    <property type="component" value="Unassembled WGS sequence"/>
</dbReference>
<protein>
    <submittedName>
        <fullName evidence="5">Helix-turn-helix domain-containing protein</fullName>
    </submittedName>
</protein>
<comment type="caution">
    <text evidence="5">The sequence shown here is derived from an EMBL/GenBank/DDBJ whole genome shotgun (WGS) entry which is preliminary data.</text>
</comment>
<dbReference type="PROSITE" id="PS50943">
    <property type="entry name" value="HTH_CROC1"/>
    <property type="match status" value="1"/>
</dbReference>
<evidence type="ECO:0000256" key="1">
    <source>
        <dbReference type="SAM" id="Coils"/>
    </source>
</evidence>
<feature type="transmembrane region" description="Helical" evidence="3">
    <location>
        <begin position="354"/>
        <end position="376"/>
    </location>
</feature>
<dbReference type="InterPro" id="IPR010982">
    <property type="entry name" value="Lambda_DNA-bd_dom_sf"/>
</dbReference>
<feature type="compositionally biased region" description="Pro residues" evidence="2">
    <location>
        <begin position="288"/>
        <end position="299"/>
    </location>
</feature>
<evidence type="ECO:0000256" key="3">
    <source>
        <dbReference type="SAM" id="Phobius"/>
    </source>
</evidence>
<dbReference type="EMBL" id="JAAGMP010000305">
    <property type="protein sequence ID" value="NEC17806.1"/>
    <property type="molecule type" value="Genomic_DNA"/>
</dbReference>
<proteinExistence type="predicted"/>
<evidence type="ECO:0000259" key="4">
    <source>
        <dbReference type="PROSITE" id="PS50943"/>
    </source>
</evidence>
<dbReference type="GO" id="GO:0003677">
    <property type="term" value="F:DNA binding"/>
    <property type="evidence" value="ECO:0007669"/>
    <property type="project" value="InterPro"/>
</dbReference>